<comment type="caution">
    <text evidence="1">The sequence shown here is derived from an EMBL/GenBank/DDBJ whole genome shotgun (WGS) entry which is preliminary data.</text>
</comment>
<dbReference type="Proteomes" id="UP000663866">
    <property type="component" value="Unassembled WGS sequence"/>
</dbReference>
<name>A0A821KR72_9BILA</name>
<gene>
    <name evidence="1" type="ORF">OVN521_LOCUS49757</name>
</gene>
<accession>A0A821KR72</accession>
<dbReference type="EMBL" id="CAJOBG010110750">
    <property type="protein sequence ID" value="CAF4739551.1"/>
    <property type="molecule type" value="Genomic_DNA"/>
</dbReference>
<evidence type="ECO:0000313" key="2">
    <source>
        <dbReference type="Proteomes" id="UP000663866"/>
    </source>
</evidence>
<evidence type="ECO:0000313" key="1">
    <source>
        <dbReference type="EMBL" id="CAF4739551.1"/>
    </source>
</evidence>
<protein>
    <submittedName>
        <fullName evidence="1">Uncharacterized protein</fullName>
    </submittedName>
</protein>
<feature type="non-terminal residue" evidence="1">
    <location>
        <position position="1"/>
    </location>
</feature>
<keyword evidence="2" id="KW-1185">Reference proteome</keyword>
<organism evidence="1 2">
    <name type="scientific">Rotaria magnacalcarata</name>
    <dbReference type="NCBI Taxonomy" id="392030"/>
    <lineage>
        <taxon>Eukaryota</taxon>
        <taxon>Metazoa</taxon>
        <taxon>Spiralia</taxon>
        <taxon>Gnathifera</taxon>
        <taxon>Rotifera</taxon>
        <taxon>Eurotatoria</taxon>
        <taxon>Bdelloidea</taxon>
        <taxon>Philodinida</taxon>
        <taxon>Philodinidae</taxon>
        <taxon>Rotaria</taxon>
    </lineage>
</organism>
<feature type="non-terminal residue" evidence="1">
    <location>
        <position position="50"/>
    </location>
</feature>
<sequence length="50" mass="5652">ENNYCNLDYPPNLEDTVRNLREENAKLLQLLRSQGLLFDPPPPSPATAVD</sequence>
<reference evidence="1" key="1">
    <citation type="submission" date="2021-02" db="EMBL/GenBank/DDBJ databases">
        <authorList>
            <person name="Nowell W R."/>
        </authorList>
    </citation>
    <scope>NUCLEOTIDE SEQUENCE</scope>
</reference>
<dbReference type="AlphaFoldDB" id="A0A821KR72"/>
<proteinExistence type="predicted"/>